<dbReference type="FunFam" id="3.40.50.300:FF:000553">
    <property type="entry name" value="Mitochondrial Rho GTPase"/>
    <property type="match status" value="1"/>
</dbReference>
<evidence type="ECO:0000256" key="2">
    <source>
        <dbReference type="ARBA" id="ARBA00004200"/>
    </source>
</evidence>
<dbReference type="GO" id="GO:0005525">
    <property type="term" value="F:GTP binding"/>
    <property type="evidence" value="ECO:0007669"/>
    <property type="project" value="UniProtKB-KW"/>
</dbReference>
<keyword evidence="8" id="KW-0547">Nucleotide-binding</keyword>
<name>A0A2T9Y2D1_9FUNG</name>
<keyword evidence="11" id="KW-0106">Calcium</keyword>
<accession>A0A2T9Y2D1</accession>
<feature type="transmembrane region" description="Helical" evidence="18">
    <location>
        <begin position="703"/>
        <end position="725"/>
    </location>
</feature>
<dbReference type="SMART" id="SM00173">
    <property type="entry name" value="RAS"/>
    <property type="match status" value="1"/>
</dbReference>
<evidence type="ECO:0000256" key="18">
    <source>
        <dbReference type="SAM" id="Phobius"/>
    </source>
</evidence>
<evidence type="ECO:0000256" key="7">
    <source>
        <dbReference type="ARBA" id="ARBA00022737"/>
    </source>
</evidence>
<keyword evidence="10" id="KW-0378">Hydrolase</keyword>
<comment type="caution">
    <text evidence="21">The sequence shown here is derived from an EMBL/GenBank/DDBJ whole genome shotgun (WGS) entry which is preliminary data.</text>
</comment>
<evidence type="ECO:0000313" key="21">
    <source>
        <dbReference type="EMBL" id="PVU86478.1"/>
    </source>
</evidence>
<protein>
    <recommendedName>
        <fullName evidence="4">Mitochondrial Rho GTPase 1</fullName>
    </recommendedName>
    <alternativeName>
        <fullName evidence="16">GTPase EF-hand protein of mitochondria 1</fullName>
    </alternativeName>
</protein>
<feature type="domain" description="Miro" evidence="20">
    <location>
        <begin position="520"/>
        <end position="682"/>
    </location>
</feature>
<comment type="subcellular location">
    <subcellularLocation>
        <location evidence="2">Mitochondrion outer membrane</location>
        <topology evidence="2">Single-pass type IV membrane protein</topology>
    </subcellularLocation>
</comment>
<evidence type="ECO:0000259" key="20">
    <source>
        <dbReference type="PROSITE" id="PS51423"/>
    </source>
</evidence>
<dbReference type="PROSITE" id="PS51419">
    <property type="entry name" value="RAB"/>
    <property type="match status" value="1"/>
</dbReference>
<dbReference type="Gene3D" id="1.10.238.10">
    <property type="entry name" value="EF-hand"/>
    <property type="match status" value="3"/>
</dbReference>
<feature type="region of interest" description="Disordered" evidence="17">
    <location>
        <begin position="472"/>
        <end position="509"/>
    </location>
</feature>
<dbReference type="PROSITE" id="PS00018">
    <property type="entry name" value="EF_HAND_1"/>
    <property type="match status" value="1"/>
</dbReference>
<evidence type="ECO:0000259" key="19">
    <source>
        <dbReference type="PROSITE" id="PS50222"/>
    </source>
</evidence>
<dbReference type="InterPro" id="IPR052266">
    <property type="entry name" value="Miro-EF-hand_domain"/>
</dbReference>
<dbReference type="InterPro" id="IPR018247">
    <property type="entry name" value="EF_Hand_1_Ca_BS"/>
</dbReference>
<evidence type="ECO:0000256" key="1">
    <source>
        <dbReference type="ARBA" id="ARBA00003481"/>
    </source>
</evidence>
<dbReference type="Pfam" id="PF08355">
    <property type="entry name" value="EF_assoc_1"/>
    <property type="match status" value="1"/>
</dbReference>
<dbReference type="STRING" id="61424.A0A2T9Y2D1"/>
<dbReference type="GO" id="GO:0003924">
    <property type="term" value="F:GTPase activity"/>
    <property type="evidence" value="ECO:0007669"/>
    <property type="project" value="InterPro"/>
</dbReference>
<evidence type="ECO:0000256" key="14">
    <source>
        <dbReference type="ARBA" id="ARBA00023134"/>
    </source>
</evidence>
<dbReference type="SUPFAM" id="SSF52540">
    <property type="entry name" value="P-loop containing nucleoside triphosphate hydrolases"/>
    <property type="match status" value="2"/>
</dbReference>
<evidence type="ECO:0000256" key="5">
    <source>
        <dbReference type="ARBA" id="ARBA00022692"/>
    </source>
</evidence>
<dbReference type="Proteomes" id="UP000245699">
    <property type="component" value="Unassembled WGS sequence"/>
</dbReference>
<keyword evidence="6" id="KW-0479">Metal-binding</keyword>
<gene>
    <name evidence="21" type="ORF">BB559_006505</name>
</gene>
<evidence type="ECO:0000256" key="16">
    <source>
        <dbReference type="ARBA" id="ARBA00032646"/>
    </source>
</evidence>
<dbReference type="Gene3D" id="3.40.50.300">
    <property type="entry name" value="P-loop containing nucleotide triphosphate hydrolases"/>
    <property type="match status" value="2"/>
</dbReference>
<evidence type="ECO:0000256" key="12">
    <source>
        <dbReference type="ARBA" id="ARBA00022989"/>
    </source>
</evidence>
<organism evidence="21 22">
    <name type="scientific">Furculomyces boomerangus</name>
    <dbReference type="NCBI Taxonomy" id="61424"/>
    <lineage>
        <taxon>Eukaryota</taxon>
        <taxon>Fungi</taxon>
        <taxon>Fungi incertae sedis</taxon>
        <taxon>Zoopagomycota</taxon>
        <taxon>Kickxellomycotina</taxon>
        <taxon>Harpellomycetes</taxon>
        <taxon>Harpellales</taxon>
        <taxon>Harpellaceae</taxon>
        <taxon>Furculomyces</taxon>
    </lineage>
</organism>
<dbReference type="FunFam" id="1.10.238.10:FF:000011">
    <property type="entry name" value="Mitochondrial Rho GTPase"/>
    <property type="match status" value="1"/>
</dbReference>
<keyword evidence="5 18" id="KW-0812">Transmembrane</keyword>
<evidence type="ECO:0000256" key="8">
    <source>
        <dbReference type="ARBA" id="ARBA00022741"/>
    </source>
</evidence>
<evidence type="ECO:0000313" key="22">
    <source>
        <dbReference type="Proteomes" id="UP000245699"/>
    </source>
</evidence>
<dbReference type="PROSITE" id="PS50222">
    <property type="entry name" value="EF_HAND_2"/>
    <property type="match status" value="1"/>
</dbReference>
<dbReference type="PROSITE" id="PS51423">
    <property type="entry name" value="MIRO"/>
    <property type="match status" value="2"/>
</dbReference>
<dbReference type="InterPro" id="IPR027417">
    <property type="entry name" value="P-loop_NTPase"/>
</dbReference>
<dbReference type="InterPro" id="IPR001806">
    <property type="entry name" value="Small_GTPase"/>
</dbReference>
<keyword evidence="15 18" id="KW-0472">Membrane</keyword>
<dbReference type="AlphaFoldDB" id="A0A2T9Y2D1"/>
<dbReference type="SMART" id="SM00174">
    <property type="entry name" value="RHO"/>
    <property type="match status" value="1"/>
</dbReference>
<feature type="domain" description="Miro" evidence="20">
    <location>
        <begin position="2"/>
        <end position="159"/>
    </location>
</feature>
<feature type="compositionally biased region" description="Low complexity" evidence="17">
    <location>
        <begin position="492"/>
        <end position="503"/>
    </location>
</feature>
<evidence type="ECO:0000256" key="11">
    <source>
        <dbReference type="ARBA" id="ARBA00022837"/>
    </source>
</evidence>
<keyword evidence="14" id="KW-0342">GTP-binding</keyword>
<evidence type="ECO:0000256" key="13">
    <source>
        <dbReference type="ARBA" id="ARBA00023128"/>
    </source>
</evidence>
<dbReference type="SUPFAM" id="SSF47473">
    <property type="entry name" value="EF-hand"/>
    <property type="match status" value="1"/>
</dbReference>
<dbReference type="EMBL" id="MBFT01000905">
    <property type="protein sequence ID" value="PVU86478.1"/>
    <property type="molecule type" value="Genomic_DNA"/>
</dbReference>
<evidence type="ECO:0000256" key="9">
    <source>
        <dbReference type="ARBA" id="ARBA00022787"/>
    </source>
</evidence>
<dbReference type="GO" id="GO:0005741">
    <property type="term" value="C:mitochondrial outer membrane"/>
    <property type="evidence" value="ECO:0007669"/>
    <property type="project" value="UniProtKB-SubCell"/>
</dbReference>
<dbReference type="OrthoDB" id="10020961at2759"/>
<dbReference type="InterPro" id="IPR013567">
    <property type="entry name" value="EF_hand_assoc_2"/>
</dbReference>
<dbReference type="InterPro" id="IPR011992">
    <property type="entry name" value="EF-hand-dom_pair"/>
</dbReference>
<keyword evidence="13" id="KW-0496">Mitochondrion</keyword>
<keyword evidence="12 18" id="KW-1133">Transmembrane helix</keyword>
<evidence type="ECO:0000256" key="10">
    <source>
        <dbReference type="ARBA" id="ARBA00022801"/>
    </source>
</evidence>
<comment type="function">
    <text evidence="1">Mitochondrial GTPase involved in mitochondrial trafficking. Probably involved in control of anterograde transport of mitochondria and their subcellular distribution.</text>
</comment>
<dbReference type="PANTHER" id="PTHR46819">
    <property type="entry name" value="EF-HAND CALCIUM-BINDING DOMAIN-CONTAINING PROTEIN 7"/>
    <property type="match status" value="1"/>
</dbReference>
<evidence type="ECO:0000256" key="15">
    <source>
        <dbReference type="ARBA" id="ARBA00023136"/>
    </source>
</evidence>
<evidence type="ECO:0000256" key="6">
    <source>
        <dbReference type="ARBA" id="ARBA00022723"/>
    </source>
</evidence>
<evidence type="ECO:0000256" key="4">
    <source>
        <dbReference type="ARBA" id="ARBA00019119"/>
    </source>
</evidence>
<dbReference type="GO" id="GO:0005509">
    <property type="term" value="F:calcium ion binding"/>
    <property type="evidence" value="ECO:0007669"/>
    <property type="project" value="InterPro"/>
</dbReference>
<evidence type="ECO:0000256" key="17">
    <source>
        <dbReference type="SAM" id="MobiDB-lite"/>
    </source>
</evidence>
<dbReference type="SMART" id="SM00175">
    <property type="entry name" value="RAB"/>
    <property type="match status" value="1"/>
</dbReference>
<dbReference type="InterPro" id="IPR020860">
    <property type="entry name" value="MIRO_dom"/>
</dbReference>
<dbReference type="Pfam" id="PF08356">
    <property type="entry name" value="EF_assoc_2"/>
    <property type="match status" value="1"/>
</dbReference>
<dbReference type="PRINTS" id="PR00449">
    <property type="entry name" value="RASTRNSFRMNG"/>
</dbReference>
<keyword evidence="7" id="KW-0677">Repeat</keyword>
<dbReference type="InterPro" id="IPR002048">
    <property type="entry name" value="EF_hand_dom"/>
</dbReference>
<keyword evidence="22" id="KW-1185">Reference proteome</keyword>
<evidence type="ECO:0000256" key="3">
    <source>
        <dbReference type="ARBA" id="ARBA00007981"/>
    </source>
</evidence>
<comment type="similarity">
    <text evidence="3">Belongs to the mitochondrial Rho GTPase family.</text>
</comment>
<dbReference type="PANTHER" id="PTHR46819:SF1">
    <property type="entry name" value="EF-HAND CALCIUM-BINDING DOMAIN-CONTAINING PROTEIN 7"/>
    <property type="match status" value="1"/>
</dbReference>
<dbReference type="InterPro" id="IPR013566">
    <property type="entry name" value="EF_hand_assoc_1"/>
</dbReference>
<sequence>MRTEMRILLVGEDGSGKSSLITTFIKEEFLLNVQKIVPEVTIPPEVTPENVTTHIIDTSASADYRDRLEAELTKANVICMVYSVIDRESFNRIHQVPIILVGNKIDRRQTLPLESVVQPTEVLHLMNDYREIETCLESSSKELINVTELFYFAQKAVLHPTRPLFDAVEHTLKPKCSQALGRVFWLCDMDGDGILNYTELNEFQKTCFNTSLNQKELDDIIDVVHHSFPEGVVKNGLNLQGFLHLHKLFIQQGRVETTWIVLRTFGYSDDLNLRADILYPEIEIDINCSVELSAGGFEFITELFRRFDLDKDAALNNSELKNLFSVIPYEKPWKEYNFPDCTVTNQSGNVTLQGWLAMWAMVTLLNHKTTLEYFAYLGYPGNTLNGIKIAKRLVKGTRIKRKFVESTNRTQENKYKKITSYYTNKEISGQHDSSGISGPNSVSDEFVSNRENIGTSGIPNIGDSNNISGSGNNSGISVNFNKNAGNKGTSGGKQTKSGKKVGSNGRSSSLGIFSGKQGARTASLVYVVGSPGCGKTSLIRSFVKKNFNEKYNPTQSSMSYVNSVEIKAEQHFLVIREFGLYTNMALGNNRVVDSCDLLCMVYDSSDPNSFNYLVELRNHYNLDHVPTMFIATKCDLDFVEQRTELPPDVYCNSLKLATPINISVKKDQLANIFEKMAVFASKPATVTPSLLLLKRNPLNVATIFKYSAILTVTIAIAWGTIFGNYDKSKWIERYIYRPFRFFKRN</sequence>
<proteinExistence type="inferred from homology"/>
<feature type="domain" description="EF-hand" evidence="19">
    <location>
        <begin position="295"/>
        <end position="330"/>
    </location>
</feature>
<dbReference type="Pfam" id="PF00071">
    <property type="entry name" value="Ras"/>
    <property type="match status" value="2"/>
</dbReference>
<keyword evidence="9" id="KW-1000">Mitochondrion outer membrane</keyword>
<reference evidence="21 22" key="1">
    <citation type="journal article" date="2018" name="MBio">
        <title>Comparative Genomics Reveals the Core Gene Toolbox for the Fungus-Insect Symbiosis.</title>
        <authorList>
            <person name="Wang Y."/>
            <person name="Stata M."/>
            <person name="Wang W."/>
            <person name="Stajich J.E."/>
            <person name="White M.M."/>
            <person name="Moncalvo J.M."/>
        </authorList>
    </citation>
    <scope>NUCLEOTIDE SEQUENCE [LARGE SCALE GENOMIC DNA]</scope>
    <source>
        <strain evidence="21 22">AUS-77-4</strain>
    </source>
</reference>